<dbReference type="AlphaFoldDB" id="A7TBM3"/>
<feature type="non-terminal residue" evidence="1">
    <location>
        <position position="1"/>
    </location>
</feature>
<dbReference type="InParanoid" id="A7TBM3"/>
<dbReference type="EMBL" id="DS475409">
    <property type="protein sequence ID" value="EDO26584.1"/>
    <property type="molecule type" value="Genomic_DNA"/>
</dbReference>
<dbReference type="InterPro" id="IPR008868">
    <property type="entry name" value="TniB"/>
</dbReference>
<dbReference type="HOGENOM" id="CLU_123828_0_0_1"/>
<dbReference type="InterPro" id="IPR027417">
    <property type="entry name" value="P-loop_NTPase"/>
</dbReference>
<dbReference type="Pfam" id="PF05621">
    <property type="entry name" value="TniB"/>
    <property type="match status" value="1"/>
</dbReference>
<protein>
    <submittedName>
        <fullName evidence="1">Uncharacterized protein</fullName>
    </submittedName>
</protein>
<accession>A7TBM3</accession>
<gene>
    <name evidence="1" type="ORF">NEMVEDRAFT_v1g48459</name>
</gene>
<reference evidence="1 2" key="1">
    <citation type="journal article" date="2007" name="Science">
        <title>Sea anemone genome reveals ancestral eumetazoan gene repertoire and genomic organization.</title>
        <authorList>
            <person name="Putnam N.H."/>
            <person name="Srivastava M."/>
            <person name="Hellsten U."/>
            <person name="Dirks B."/>
            <person name="Chapman J."/>
            <person name="Salamov A."/>
            <person name="Terry A."/>
            <person name="Shapiro H."/>
            <person name="Lindquist E."/>
            <person name="Kapitonov V.V."/>
            <person name="Jurka J."/>
            <person name="Genikhovich G."/>
            <person name="Grigoriev I.V."/>
            <person name="Lucas S.M."/>
            <person name="Steele R.E."/>
            <person name="Finnerty J.R."/>
            <person name="Technau U."/>
            <person name="Martindale M.Q."/>
            <person name="Rokhsar D.S."/>
        </authorList>
    </citation>
    <scope>NUCLEOTIDE SEQUENCE [LARGE SCALE GENOMIC DNA]</scope>
    <source>
        <strain evidence="2">CH2 X CH6</strain>
    </source>
</reference>
<keyword evidence="2" id="KW-1185">Reference proteome</keyword>
<dbReference type="Gene3D" id="3.40.50.300">
    <property type="entry name" value="P-loop containing nucleotide triphosphate hydrolases"/>
    <property type="match status" value="1"/>
</dbReference>
<sequence length="114" mass="12779">LNVIKYLSNELQIPIICAGTKEAYNAIQTDPQLANRFEPKVLQRWRNDDEFKRLLVSFESVIPLSEPSNLIENSILTNILAKSEGLIGEVTKIIELSSILAIESGKNKITNNII</sequence>
<organism evidence="1 2">
    <name type="scientific">Nematostella vectensis</name>
    <name type="common">Starlet sea anemone</name>
    <dbReference type="NCBI Taxonomy" id="45351"/>
    <lineage>
        <taxon>Eukaryota</taxon>
        <taxon>Metazoa</taxon>
        <taxon>Cnidaria</taxon>
        <taxon>Anthozoa</taxon>
        <taxon>Hexacorallia</taxon>
        <taxon>Actiniaria</taxon>
        <taxon>Edwardsiidae</taxon>
        <taxon>Nematostella</taxon>
    </lineage>
</organism>
<name>A7TBM3_NEMVE</name>
<evidence type="ECO:0000313" key="2">
    <source>
        <dbReference type="Proteomes" id="UP000001593"/>
    </source>
</evidence>
<proteinExistence type="predicted"/>
<feature type="non-terminal residue" evidence="1">
    <location>
        <position position="114"/>
    </location>
</feature>
<evidence type="ECO:0000313" key="1">
    <source>
        <dbReference type="EMBL" id="EDO26584.1"/>
    </source>
</evidence>
<dbReference type="Proteomes" id="UP000001593">
    <property type="component" value="Unassembled WGS sequence"/>
</dbReference>